<dbReference type="InterPro" id="IPR000847">
    <property type="entry name" value="LysR_HTH_N"/>
</dbReference>
<sequence length="309" mass="34926">MNLRHLVFFKELARTQHMAKAAENLGISQPSLSYAIKKLEHELGVPLFEADGRNIKLTSIGGVYLKYVTATLNDLSQGNELVKQLMDPDTGHVKLGFTYTLGQQLVPELLSHFKNQSENQAITFELGQGNSGVLLQALADEKYDIVLASNVDRLGEQLTAHLFDFIPLVQQEIVAVVPNDHPAVQKNPLHVEDLAPYPMILFSQNSGLRPLIDQILSAAHVQPKVAYEVEEDHTMAGFVRYNMGVALMPYLPLLNPERVQIKHLADQPLQHQIYLVVRRSGFITPAVHRFQEFIRSYCWQHYTNQERSI</sequence>
<dbReference type="EMBL" id="LUXM01000018">
    <property type="protein sequence ID" value="KZU96748.1"/>
    <property type="molecule type" value="Genomic_DNA"/>
</dbReference>
<dbReference type="Proteomes" id="UP000595466">
    <property type="component" value="Chromosome"/>
</dbReference>
<accession>A0A0G9GS33</accession>
<dbReference type="GO" id="GO:0003700">
    <property type="term" value="F:DNA-binding transcription factor activity"/>
    <property type="evidence" value="ECO:0007669"/>
    <property type="project" value="InterPro"/>
</dbReference>
<dbReference type="GO" id="GO:0003677">
    <property type="term" value="F:DNA binding"/>
    <property type="evidence" value="ECO:0007669"/>
    <property type="project" value="UniProtKB-KW"/>
</dbReference>
<evidence type="ECO:0000313" key="8">
    <source>
        <dbReference type="Proteomes" id="UP000076882"/>
    </source>
</evidence>
<dbReference type="Proteomes" id="UP000076882">
    <property type="component" value="Unassembled WGS sequence"/>
</dbReference>
<dbReference type="GeneID" id="89670546"/>
<dbReference type="GO" id="GO:0005829">
    <property type="term" value="C:cytosol"/>
    <property type="evidence" value="ECO:0007669"/>
    <property type="project" value="TreeGrafter"/>
</dbReference>
<keyword evidence="4" id="KW-0804">Transcription</keyword>
<evidence type="ECO:0000313" key="6">
    <source>
        <dbReference type="EMBL" id="KZU96748.1"/>
    </source>
</evidence>
<evidence type="ECO:0000256" key="1">
    <source>
        <dbReference type="ARBA" id="ARBA00009437"/>
    </source>
</evidence>
<dbReference type="FunFam" id="1.10.10.10:FF:000001">
    <property type="entry name" value="LysR family transcriptional regulator"/>
    <property type="match status" value="1"/>
</dbReference>
<name>A0A0G9GS33_LACPN</name>
<dbReference type="RefSeq" id="WP_003643563.1">
    <property type="nucleotide sequence ID" value="NZ_AP018405.1"/>
</dbReference>
<keyword evidence="2" id="KW-0805">Transcription regulation</keyword>
<reference evidence="7 9" key="2">
    <citation type="submission" date="2020-12" db="EMBL/GenBank/DDBJ databases">
        <title>Whole genome sequencing of Lactobacillus plantarum PC518.</title>
        <authorList>
            <person name="Guo Q."/>
        </authorList>
    </citation>
    <scope>NUCLEOTIDE SEQUENCE [LARGE SCALE GENOMIC DNA]</scope>
    <source>
        <strain evidence="7 9">PC518</strain>
    </source>
</reference>
<evidence type="ECO:0000313" key="7">
    <source>
        <dbReference type="EMBL" id="QQM60853.1"/>
    </source>
</evidence>
<dbReference type="AlphaFoldDB" id="A0A0G9GS33"/>
<organism evidence="6 8">
    <name type="scientific">Lactiplantibacillus plantarum</name>
    <name type="common">Lactobacillus plantarum</name>
    <dbReference type="NCBI Taxonomy" id="1590"/>
    <lineage>
        <taxon>Bacteria</taxon>
        <taxon>Bacillati</taxon>
        <taxon>Bacillota</taxon>
        <taxon>Bacilli</taxon>
        <taxon>Lactobacillales</taxon>
        <taxon>Lactobacillaceae</taxon>
        <taxon>Lactiplantibacillus</taxon>
    </lineage>
</organism>
<dbReference type="EMBL" id="CP066817">
    <property type="protein sequence ID" value="QQM60853.1"/>
    <property type="molecule type" value="Genomic_DNA"/>
</dbReference>
<evidence type="ECO:0000256" key="4">
    <source>
        <dbReference type="ARBA" id="ARBA00023163"/>
    </source>
</evidence>
<dbReference type="InterPro" id="IPR036388">
    <property type="entry name" value="WH-like_DNA-bd_sf"/>
</dbReference>
<feature type="domain" description="HTH lysR-type" evidence="5">
    <location>
        <begin position="1"/>
        <end position="58"/>
    </location>
</feature>
<proteinExistence type="inferred from homology"/>
<dbReference type="Pfam" id="PF00126">
    <property type="entry name" value="HTH_1"/>
    <property type="match status" value="1"/>
</dbReference>
<evidence type="ECO:0000256" key="3">
    <source>
        <dbReference type="ARBA" id="ARBA00023125"/>
    </source>
</evidence>
<dbReference type="KEGG" id="lpb:SH83_14485"/>
<evidence type="ECO:0000256" key="2">
    <source>
        <dbReference type="ARBA" id="ARBA00023015"/>
    </source>
</evidence>
<dbReference type="InterPro" id="IPR036390">
    <property type="entry name" value="WH_DNA-bd_sf"/>
</dbReference>
<comment type="similarity">
    <text evidence="1">Belongs to the LysR transcriptional regulatory family.</text>
</comment>
<dbReference type="SUPFAM" id="SSF53850">
    <property type="entry name" value="Periplasmic binding protein-like II"/>
    <property type="match status" value="1"/>
</dbReference>
<dbReference type="Gene3D" id="3.40.190.290">
    <property type="match status" value="1"/>
</dbReference>
<evidence type="ECO:0000313" key="9">
    <source>
        <dbReference type="Proteomes" id="UP000595466"/>
    </source>
</evidence>
<protein>
    <submittedName>
        <fullName evidence="7">LysR family transcriptional regulator</fullName>
    </submittedName>
    <submittedName>
        <fullName evidence="6">Transcriptional regulator LysR family</fullName>
    </submittedName>
</protein>
<gene>
    <name evidence="7" type="ORF">JH395_14265</name>
    <name evidence="6" type="ORF">Lp19_0724</name>
</gene>
<dbReference type="PRINTS" id="PR00039">
    <property type="entry name" value="HTHLYSR"/>
</dbReference>
<dbReference type="Gene3D" id="1.10.10.10">
    <property type="entry name" value="Winged helix-like DNA-binding domain superfamily/Winged helix DNA-binding domain"/>
    <property type="match status" value="1"/>
</dbReference>
<evidence type="ECO:0000259" key="5">
    <source>
        <dbReference type="PROSITE" id="PS50931"/>
    </source>
</evidence>
<keyword evidence="3" id="KW-0238">DNA-binding</keyword>
<dbReference type="PROSITE" id="PS50931">
    <property type="entry name" value="HTH_LYSR"/>
    <property type="match status" value="1"/>
</dbReference>
<dbReference type="PATRIC" id="fig|1590.142.peg.3091"/>
<reference evidence="6 8" key="1">
    <citation type="submission" date="2016-03" db="EMBL/GenBank/DDBJ databases">
        <title>Comparative genomics of 54 Lactobacillus plantarum strains reveals genomic uncoupling from niche constraints.</title>
        <authorList>
            <person name="Martino M.E."/>
        </authorList>
    </citation>
    <scope>NUCLEOTIDE SEQUENCE [LARGE SCALE GENOMIC DNA]</scope>
    <source>
        <strain evidence="6 8">19.1</strain>
    </source>
</reference>
<dbReference type="PANTHER" id="PTHR30419:SF28">
    <property type="entry name" value="HTH-TYPE TRANSCRIPTIONAL REGULATOR BSDA"/>
    <property type="match status" value="1"/>
</dbReference>
<dbReference type="CDD" id="cd08434">
    <property type="entry name" value="PBP2_GltC_like"/>
    <property type="match status" value="1"/>
</dbReference>
<dbReference type="SUPFAM" id="SSF46785">
    <property type="entry name" value="Winged helix' DNA-binding domain"/>
    <property type="match status" value="1"/>
</dbReference>
<dbReference type="InterPro" id="IPR005119">
    <property type="entry name" value="LysR_subst-bd"/>
</dbReference>
<dbReference type="PANTHER" id="PTHR30419">
    <property type="entry name" value="HTH-TYPE TRANSCRIPTIONAL REGULATOR YBHD"/>
    <property type="match status" value="1"/>
</dbReference>
<dbReference type="Pfam" id="PF03466">
    <property type="entry name" value="LysR_substrate"/>
    <property type="match status" value="1"/>
</dbReference>
<dbReference type="InterPro" id="IPR050950">
    <property type="entry name" value="HTH-type_LysR_regulators"/>
</dbReference>